<dbReference type="GeneID" id="94192564"/>
<evidence type="ECO:0000313" key="3">
    <source>
        <dbReference type="Proteomes" id="UP001497744"/>
    </source>
</evidence>
<feature type="region of interest" description="Disordered" evidence="1">
    <location>
        <begin position="43"/>
        <end position="67"/>
    </location>
</feature>
<reference evidence="2 3" key="1">
    <citation type="submission" date="2021-06" db="EMBL/GenBank/DDBJ databases">
        <title>Genome sequence of Babesia caballi.</title>
        <authorList>
            <person name="Yamagishi J."/>
            <person name="Kidaka T."/>
            <person name="Ochi A."/>
        </authorList>
    </citation>
    <scope>NUCLEOTIDE SEQUENCE [LARGE SCALE GENOMIC DNA]</scope>
    <source>
        <strain evidence="2">USDA-D6B2</strain>
    </source>
</reference>
<sequence length="92" mass="9806">MASFRFLGTRISLTILDDADLQESSLPSSEEVGFDVGMALGPEEPEFKAPEANGCADPGLKFDAGPRPASPPDTVDVYVLVCFSRTLLSVSR</sequence>
<name>A0AAV4LM40_BABCB</name>
<dbReference type="EMBL" id="BPLF01000001">
    <property type="protein sequence ID" value="GIX61081.1"/>
    <property type="molecule type" value="Genomic_DNA"/>
</dbReference>
<dbReference type="Proteomes" id="UP001497744">
    <property type="component" value="Unassembled WGS sequence"/>
</dbReference>
<accession>A0AAV4LM40</accession>
<evidence type="ECO:0000256" key="1">
    <source>
        <dbReference type="SAM" id="MobiDB-lite"/>
    </source>
</evidence>
<evidence type="ECO:0000313" key="2">
    <source>
        <dbReference type="EMBL" id="GIX61081.1"/>
    </source>
</evidence>
<organism evidence="2 3">
    <name type="scientific">Babesia caballi</name>
    <dbReference type="NCBI Taxonomy" id="5871"/>
    <lineage>
        <taxon>Eukaryota</taxon>
        <taxon>Sar</taxon>
        <taxon>Alveolata</taxon>
        <taxon>Apicomplexa</taxon>
        <taxon>Aconoidasida</taxon>
        <taxon>Piroplasmida</taxon>
        <taxon>Babesiidae</taxon>
        <taxon>Babesia</taxon>
    </lineage>
</organism>
<protein>
    <submittedName>
        <fullName evidence="2">Uncharacterized protein</fullName>
    </submittedName>
</protein>
<keyword evidence="3" id="KW-1185">Reference proteome</keyword>
<dbReference type="RefSeq" id="XP_067713152.1">
    <property type="nucleotide sequence ID" value="XM_067857051.1"/>
</dbReference>
<dbReference type="AlphaFoldDB" id="A0AAV4LM40"/>
<proteinExistence type="predicted"/>
<comment type="caution">
    <text evidence="2">The sequence shown here is derived from an EMBL/GenBank/DDBJ whole genome shotgun (WGS) entry which is preliminary data.</text>
</comment>
<gene>
    <name evidence="2" type="ORF">BcabD6B2_05160</name>
</gene>